<dbReference type="CDD" id="cd03801">
    <property type="entry name" value="GT4_PimA-like"/>
    <property type="match status" value="1"/>
</dbReference>
<evidence type="ECO:0000313" key="3">
    <source>
        <dbReference type="Proteomes" id="UP000664369"/>
    </source>
</evidence>
<evidence type="ECO:0000313" key="2">
    <source>
        <dbReference type="EMBL" id="MBO2007459.1"/>
    </source>
</evidence>
<name>A0ABS3Q889_9BACT</name>
<dbReference type="PANTHER" id="PTHR12526">
    <property type="entry name" value="GLYCOSYLTRANSFERASE"/>
    <property type="match status" value="1"/>
</dbReference>
<sequence>MHILQLCPRVPFPPHDGGAIAMYDVAAGLVQAGHRVTLLAINTPKHRQPADALAHLGPNMRLVTVEVDTDISAVRALKNYFFSRQPYNVERFISMDVLGKLAELLFDDQEEPISVVQFEGTFVAAYIELLRRGMEGTAMEDDFQIPLVLRAHNIENTIWHKLARWEKNPLKRLLLRTMATRLEKFERRYLRQFDAVAAITEADADRLRALHCPEPVVFIPAGVELSRVQIDHAIQSKQRTLFMIGSLDWLPNQEGVDWLLREVWPAFHAEFPEVELHIAGRNAPAHLLNLKADNVFMHGFVESAPAFMQQYGLMLVPLLSGGGMRVKIIEGMALGKAILSTGLGAEGIAVRDGHDIIVRDSPAEWLAFLRTWARGEANLGEIGTNAARTAADVYDNRRVVQRFVDLYERLLVPAPAGTPAHSPPA</sequence>
<protein>
    <submittedName>
        <fullName evidence="2">Glycosyltransferase family 4 protein</fullName>
    </submittedName>
</protein>
<dbReference type="Pfam" id="PF13579">
    <property type="entry name" value="Glyco_trans_4_4"/>
    <property type="match status" value="1"/>
</dbReference>
<feature type="domain" description="Glycosyltransferase subfamily 4-like N-terminal" evidence="1">
    <location>
        <begin position="17"/>
        <end position="222"/>
    </location>
</feature>
<dbReference type="SUPFAM" id="SSF53756">
    <property type="entry name" value="UDP-Glycosyltransferase/glycogen phosphorylase"/>
    <property type="match status" value="1"/>
</dbReference>
<reference evidence="2 3" key="1">
    <citation type="submission" date="2021-03" db="EMBL/GenBank/DDBJ databases">
        <authorList>
            <person name="Kim M.K."/>
        </authorList>
    </citation>
    <scope>NUCLEOTIDE SEQUENCE [LARGE SCALE GENOMIC DNA]</scope>
    <source>
        <strain evidence="2 3">BT442</strain>
    </source>
</reference>
<evidence type="ECO:0000259" key="1">
    <source>
        <dbReference type="Pfam" id="PF13579"/>
    </source>
</evidence>
<comment type="caution">
    <text evidence="2">The sequence shown here is derived from an EMBL/GenBank/DDBJ whole genome shotgun (WGS) entry which is preliminary data.</text>
</comment>
<accession>A0ABS3Q889</accession>
<dbReference type="Gene3D" id="3.40.50.2000">
    <property type="entry name" value="Glycogen Phosphorylase B"/>
    <property type="match status" value="2"/>
</dbReference>
<dbReference type="RefSeq" id="WP_208173000.1">
    <property type="nucleotide sequence ID" value="NZ_JAGETZ010000001.1"/>
</dbReference>
<dbReference type="Pfam" id="PF13692">
    <property type="entry name" value="Glyco_trans_1_4"/>
    <property type="match status" value="1"/>
</dbReference>
<dbReference type="InterPro" id="IPR028098">
    <property type="entry name" value="Glyco_trans_4-like_N"/>
</dbReference>
<dbReference type="PANTHER" id="PTHR12526:SF600">
    <property type="entry name" value="GLYCOSYL TRANSFERASE GROUP 1"/>
    <property type="match status" value="1"/>
</dbReference>
<gene>
    <name evidence="2" type="ORF">J4E00_00250</name>
</gene>
<dbReference type="Proteomes" id="UP000664369">
    <property type="component" value="Unassembled WGS sequence"/>
</dbReference>
<proteinExistence type="predicted"/>
<dbReference type="EMBL" id="JAGETZ010000001">
    <property type="protein sequence ID" value="MBO2007459.1"/>
    <property type="molecule type" value="Genomic_DNA"/>
</dbReference>
<keyword evidence="3" id="KW-1185">Reference proteome</keyword>
<organism evidence="2 3">
    <name type="scientific">Hymenobacter negativus</name>
    <dbReference type="NCBI Taxonomy" id="2795026"/>
    <lineage>
        <taxon>Bacteria</taxon>
        <taxon>Pseudomonadati</taxon>
        <taxon>Bacteroidota</taxon>
        <taxon>Cytophagia</taxon>
        <taxon>Cytophagales</taxon>
        <taxon>Hymenobacteraceae</taxon>
        <taxon>Hymenobacter</taxon>
    </lineage>
</organism>